<dbReference type="GO" id="GO:0008726">
    <property type="term" value="F:alkanesulfonate monooxygenase activity"/>
    <property type="evidence" value="ECO:0007669"/>
    <property type="project" value="TreeGrafter"/>
</dbReference>
<reference evidence="6" key="1">
    <citation type="submission" date="2014-10" db="EMBL/GenBank/DDBJ databases">
        <title>Massilia sp. genome.</title>
        <authorList>
            <person name="Xu B."/>
            <person name="Dai L."/>
            <person name="Huang Z."/>
        </authorList>
    </citation>
    <scope>NUCLEOTIDE SEQUENCE [LARGE SCALE GENOMIC DNA]</scope>
    <source>
        <strain evidence="6">CFS-1</strain>
    </source>
</reference>
<accession>A0A422QQ85</accession>
<gene>
    <name evidence="6" type="ORF">NM04_03065</name>
</gene>
<dbReference type="OrthoDB" id="9814695at2"/>
<evidence type="ECO:0000256" key="1">
    <source>
        <dbReference type="ARBA" id="ARBA00022630"/>
    </source>
</evidence>
<comment type="caution">
    <text evidence="6">The sequence shown here is derived from an EMBL/GenBank/DDBJ whole genome shotgun (WGS) entry which is preliminary data.</text>
</comment>
<proteinExistence type="predicted"/>
<keyword evidence="7" id="KW-1185">Reference proteome</keyword>
<dbReference type="EMBL" id="JSAB01000025">
    <property type="protein sequence ID" value="RNF32187.1"/>
    <property type="molecule type" value="Genomic_DNA"/>
</dbReference>
<protein>
    <submittedName>
        <fullName evidence="6">Alkanesulfonate monooxygenase</fullName>
    </submittedName>
</protein>
<dbReference type="InterPro" id="IPR036661">
    <property type="entry name" value="Luciferase-like_sf"/>
</dbReference>
<dbReference type="InterPro" id="IPR050172">
    <property type="entry name" value="SsuD_RutA_monooxygenase"/>
</dbReference>
<keyword evidence="3" id="KW-0560">Oxidoreductase</keyword>
<keyword evidence="1" id="KW-0285">Flavoprotein</keyword>
<evidence type="ECO:0000256" key="2">
    <source>
        <dbReference type="ARBA" id="ARBA00022643"/>
    </source>
</evidence>
<sequence length="385" mass="42265">MTIDIFWRIPTHGEPSSHRSRAPHRGDWFPGNDNLRNPSVGGRSGGFSYIDYIAEIAHAAEISGFQGGLIPSFPMTDEPWVISSLLARETSTFRFMIPFQPGFLNPVVAARMTASLQRATGGRALYNVITGGGGPAQLWWGDSAGHDDRYTRTTEFLDIVRGVWRGGSFSYQGKFYQVEDAGLAHPLSSQEFPEIYFSGSSDAALASASKHADYYLTWLEPFEQLREKFAKVKEKTDKLGRKIKCAVRVDIVARATEEEAWAEVAKGFANTDKATLDAFLGVDGSDSVGAARQRGNRPTTVNSYKDLIVEPNIWSGFNLLRGGQTQGIVGSYEQVAQRLDDLVQLGADAFILASTPHLEEAYRVGEEVLPLVRGRAGQQLLRAVG</sequence>
<dbReference type="PANTHER" id="PTHR42847">
    <property type="entry name" value="ALKANESULFONATE MONOOXYGENASE"/>
    <property type="match status" value="1"/>
</dbReference>
<dbReference type="InterPro" id="IPR011251">
    <property type="entry name" value="Luciferase-like_dom"/>
</dbReference>
<dbReference type="Gene3D" id="3.20.20.30">
    <property type="entry name" value="Luciferase-like domain"/>
    <property type="match status" value="1"/>
</dbReference>
<feature type="domain" description="Luciferase-like" evidence="5">
    <location>
        <begin position="48"/>
        <end position="348"/>
    </location>
</feature>
<dbReference type="RefSeq" id="WP_123068080.1">
    <property type="nucleotide sequence ID" value="NZ_JSAB01000025.1"/>
</dbReference>
<keyword evidence="2" id="KW-0288">FMN</keyword>
<dbReference type="GO" id="GO:0046306">
    <property type="term" value="P:alkanesulfonate catabolic process"/>
    <property type="evidence" value="ECO:0007669"/>
    <property type="project" value="TreeGrafter"/>
</dbReference>
<dbReference type="Pfam" id="PF00296">
    <property type="entry name" value="Bac_luciferase"/>
    <property type="match status" value="1"/>
</dbReference>
<dbReference type="SUPFAM" id="SSF51679">
    <property type="entry name" value="Bacterial luciferase-like"/>
    <property type="match status" value="1"/>
</dbReference>
<name>A0A422QQ85_9BURK</name>
<keyword evidence="4 6" id="KW-0503">Monooxygenase</keyword>
<evidence type="ECO:0000313" key="6">
    <source>
        <dbReference type="EMBL" id="RNF32187.1"/>
    </source>
</evidence>
<dbReference type="PANTHER" id="PTHR42847:SF4">
    <property type="entry name" value="ALKANESULFONATE MONOOXYGENASE-RELATED"/>
    <property type="match status" value="1"/>
</dbReference>
<organism evidence="6 7">
    <name type="scientific">Massilia aurea</name>
    <dbReference type="NCBI Taxonomy" id="373040"/>
    <lineage>
        <taxon>Bacteria</taxon>
        <taxon>Pseudomonadati</taxon>
        <taxon>Pseudomonadota</taxon>
        <taxon>Betaproteobacteria</taxon>
        <taxon>Burkholderiales</taxon>
        <taxon>Oxalobacteraceae</taxon>
        <taxon>Telluria group</taxon>
        <taxon>Massilia</taxon>
    </lineage>
</organism>
<dbReference type="Proteomes" id="UP000283254">
    <property type="component" value="Unassembled WGS sequence"/>
</dbReference>
<dbReference type="AlphaFoldDB" id="A0A422QQ85"/>
<evidence type="ECO:0000256" key="3">
    <source>
        <dbReference type="ARBA" id="ARBA00023002"/>
    </source>
</evidence>
<evidence type="ECO:0000259" key="5">
    <source>
        <dbReference type="Pfam" id="PF00296"/>
    </source>
</evidence>
<evidence type="ECO:0000256" key="4">
    <source>
        <dbReference type="ARBA" id="ARBA00023033"/>
    </source>
</evidence>
<evidence type="ECO:0000313" key="7">
    <source>
        <dbReference type="Proteomes" id="UP000283254"/>
    </source>
</evidence>